<name>A0A553E2A8_9FLAO</name>
<dbReference type="OrthoDB" id="1422484at2"/>
<comment type="caution">
    <text evidence="3">The sequence shown here is derived from an EMBL/GenBank/DDBJ whole genome shotgun (WGS) entry which is preliminary data.</text>
</comment>
<accession>A0A553E2A8</accession>
<dbReference type="PROSITE" id="PS51257">
    <property type="entry name" value="PROKAR_LIPOPROTEIN"/>
    <property type="match status" value="1"/>
</dbReference>
<dbReference type="AlphaFoldDB" id="A0A553E2A8"/>
<feature type="domain" description="Putative auto-transporter adhesin head GIN" evidence="2">
    <location>
        <begin position="49"/>
        <end position="230"/>
    </location>
</feature>
<reference evidence="3 4" key="1">
    <citation type="submission" date="2019-07" db="EMBL/GenBank/DDBJ databases">
        <title>Novel species of Flavobacterium.</title>
        <authorList>
            <person name="Liu Q."/>
            <person name="Xin Y.-H."/>
        </authorList>
    </citation>
    <scope>NUCLEOTIDE SEQUENCE [LARGE SCALE GENOMIC DNA]</scope>
    <source>
        <strain evidence="3 4">LB1R34</strain>
    </source>
</reference>
<evidence type="ECO:0000313" key="3">
    <source>
        <dbReference type="EMBL" id="TRX39169.1"/>
    </source>
</evidence>
<dbReference type="Pfam" id="PF10988">
    <property type="entry name" value="DUF2807"/>
    <property type="match status" value="1"/>
</dbReference>
<keyword evidence="4" id="KW-1185">Reference proteome</keyword>
<proteinExistence type="predicted"/>
<gene>
    <name evidence="3" type="ORF">FNW21_09540</name>
</gene>
<dbReference type="Gene3D" id="2.160.20.120">
    <property type="match status" value="1"/>
</dbReference>
<dbReference type="Proteomes" id="UP000316371">
    <property type="component" value="Unassembled WGS sequence"/>
</dbReference>
<evidence type="ECO:0000256" key="1">
    <source>
        <dbReference type="SAM" id="MobiDB-lite"/>
    </source>
</evidence>
<dbReference type="EMBL" id="VJZT01000009">
    <property type="protein sequence ID" value="TRX39169.1"/>
    <property type="molecule type" value="Genomic_DNA"/>
</dbReference>
<protein>
    <submittedName>
        <fullName evidence="3">DUF2807 domain-containing protein</fullName>
    </submittedName>
</protein>
<dbReference type="RefSeq" id="WP_144256513.1">
    <property type="nucleotide sequence ID" value="NZ_VJZT01000009.1"/>
</dbReference>
<evidence type="ECO:0000313" key="4">
    <source>
        <dbReference type="Proteomes" id="UP000316371"/>
    </source>
</evidence>
<dbReference type="InterPro" id="IPR021255">
    <property type="entry name" value="DUF2807"/>
</dbReference>
<evidence type="ECO:0000259" key="2">
    <source>
        <dbReference type="Pfam" id="PF10988"/>
    </source>
</evidence>
<organism evidence="3 4">
    <name type="scientific">Flavobacterium restrictum</name>
    <dbReference type="NCBI Taxonomy" id="2594428"/>
    <lineage>
        <taxon>Bacteria</taxon>
        <taxon>Pseudomonadati</taxon>
        <taxon>Bacteroidota</taxon>
        <taxon>Flavobacteriia</taxon>
        <taxon>Flavobacteriales</taxon>
        <taxon>Flavobacteriaceae</taxon>
        <taxon>Flavobacterium</taxon>
    </lineage>
</organism>
<feature type="region of interest" description="Disordered" evidence="1">
    <location>
        <begin position="225"/>
        <end position="246"/>
    </location>
</feature>
<sequence>MIKIITIITQIIVATLTALLFASCNQIIERNAITGSGKVTTQKRIVQGDFNKIDVSNTIEVIIEQSDKVAITVEADDNLQNGITTTVENGTLVIKCQYNSFVNVSEKKVHIKMPLIEGLTASSASSIKSNAVIVSNKMRLTASSAATIDVAIESDVINCDLSSASAIAVKGKALQMDVTSSSGSSFNAKELLVNDITANASSGSVQNIHPIVSLNAEASSGGTISYNTNPKISKNAQSSGGSINKE</sequence>